<keyword evidence="8" id="KW-1185">Reference proteome</keyword>
<dbReference type="STRING" id="564608.C1N7M6"/>
<accession>C1N7M6</accession>
<protein>
    <submittedName>
        <fullName evidence="7">Predicted protein</fullName>
    </submittedName>
</protein>
<proteinExistence type="predicted"/>
<dbReference type="InterPro" id="IPR056309">
    <property type="entry name" value="CGL160/ATPI_dom"/>
</dbReference>
<dbReference type="GO" id="GO:0016020">
    <property type="term" value="C:membrane"/>
    <property type="evidence" value="ECO:0007669"/>
    <property type="project" value="UniProtKB-SubCell"/>
</dbReference>
<evidence type="ECO:0000256" key="5">
    <source>
        <dbReference type="SAM" id="MobiDB-lite"/>
    </source>
</evidence>
<reference evidence="7 8" key="1">
    <citation type="journal article" date="2009" name="Science">
        <title>Green evolution and dynamic adaptations revealed by genomes of the marine picoeukaryotes Micromonas.</title>
        <authorList>
            <person name="Worden A.Z."/>
            <person name="Lee J.H."/>
            <person name="Mock T."/>
            <person name="Rouze P."/>
            <person name="Simmons M.P."/>
            <person name="Aerts A.L."/>
            <person name="Allen A.E."/>
            <person name="Cuvelier M.L."/>
            <person name="Derelle E."/>
            <person name="Everett M.V."/>
            <person name="Foulon E."/>
            <person name="Grimwood J."/>
            <person name="Gundlach H."/>
            <person name="Henrissat B."/>
            <person name="Napoli C."/>
            <person name="McDonald S.M."/>
            <person name="Parker M.S."/>
            <person name="Rombauts S."/>
            <person name="Salamov A."/>
            <person name="Von Dassow P."/>
            <person name="Badger J.H."/>
            <person name="Coutinho P.M."/>
            <person name="Demir E."/>
            <person name="Dubchak I."/>
            <person name="Gentemann C."/>
            <person name="Eikrem W."/>
            <person name="Gready J.E."/>
            <person name="John U."/>
            <person name="Lanier W."/>
            <person name="Lindquist E.A."/>
            <person name="Lucas S."/>
            <person name="Mayer K.F."/>
            <person name="Moreau H."/>
            <person name="Not F."/>
            <person name="Otillar R."/>
            <person name="Panaud O."/>
            <person name="Pangilinan J."/>
            <person name="Paulsen I."/>
            <person name="Piegu B."/>
            <person name="Poliakov A."/>
            <person name="Robbens S."/>
            <person name="Schmutz J."/>
            <person name="Toulza E."/>
            <person name="Wyss T."/>
            <person name="Zelensky A."/>
            <person name="Zhou K."/>
            <person name="Armbrust E.V."/>
            <person name="Bhattacharya D."/>
            <person name="Goodenough U.W."/>
            <person name="Van de Peer Y."/>
            <person name="Grigoriev I.V."/>
        </authorList>
    </citation>
    <scope>NUCLEOTIDE SEQUENCE [LARGE SCALE GENOMIC DNA]</scope>
    <source>
        <strain evidence="7 8">CCMP1545</strain>
    </source>
</reference>
<feature type="compositionally biased region" description="Basic and acidic residues" evidence="5">
    <location>
        <begin position="267"/>
        <end position="286"/>
    </location>
</feature>
<keyword evidence="3" id="KW-1133">Transmembrane helix</keyword>
<dbReference type="AlphaFoldDB" id="C1N7M6"/>
<evidence type="ECO:0000313" key="8">
    <source>
        <dbReference type="Proteomes" id="UP000001876"/>
    </source>
</evidence>
<dbReference type="OMA" id="MALNRWN"/>
<dbReference type="eggNOG" id="ENOG502QVM8">
    <property type="taxonomic scope" value="Eukaryota"/>
</dbReference>
<keyword evidence="2" id="KW-0812">Transmembrane</keyword>
<comment type="subcellular location">
    <subcellularLocation>
        <location evidence="1">Membrane</location>
        <topology evidence="1">Multi-pass membrane protein</topology>
    </subcellularLocation>
</comment>
<sequence>MPATLALPALASRATARGAPRRRAATTRASRRGASERVVAAAAAGASDDDSSERTNAKANAKAKAGAPPKAVNVWERRNVRMWDVDLEAEFERQDKAKRDAAKREEIKAATGLGFASRNMLDDPTVDLSARLRPKKNKKSDGDGDGDGDGGAKKPAYVRVVGGVGPDAPPKLLKGDVDDPGSASSLSAIDLATTKKEKSKYDLDGWNYAPTKARSSSAEQKRWQREWEKGEAIQAKKNPVYAKSKFSTAQMRKLRPKDLKPVVPGRELTEAEKAERRRAADDSYERVKQARSHSHWSPYDPVRVVNANLLLTTAGLCGSGTVAAFFVGGVPLGSSFAFGSAGALFYVKLLASKAEAGGGGQGGPPSILVPVILFMALNRWNTFFAEDVGLALSPIPMLLGFFTYKPASVFQAFRDVMEEEQKDGEGEDEWVVDESR</sequence>
<evidence type="ECO:0000256" key="3">
    <source>
        <dbReference type="ARBA" id="ARBA00022989"/>
    </source>
</evidence>
<feature type="compositionally biased region" description="Basic residues" evidence="5">
    <location>
        <begin position="19"/>
        <end position="31"/>
    </location>
</feature>
<dbReference type="Pfam" id="PF24763">
    <property type="entry name" value="CGL160_C"/>
    <property type="match status" value="1"/>
</dbReference>
<feature type="region of interest" description="Disordered" evidence="5">
    <location>
        <begin position="90"/>
        <end position="191"/>
    </location>
</feature>
<gene>
    <name evidence="7" type="ORF">MICPUCDRAFT_53758</name>
</gene>
<dbReference type="GeneID" id="9689565"/>
<dbReference type="EMBL" id="GG663750">
    <property type="protein sequence ID" value="EEH51552.1"/>
    <property type="molecule type" value="Genomic_DNA"/>
</dbReference>
<evidence type="ECO:0000256" key="1">
    <source>
        <dbReference type="ARBA" id="ARBA00004141"/>
    </source>
</evidence>
<evidence type="ECO:0000313" key="7">
    <source>
        <dbReference type="EMBL" id="EEH51552.1"/>
    </source>
</evidence>
<keyword evidence="4" id="KW-0472">Membrane</keyword>
<dbReference type="RefSeq" id="XP_003063930.1">
    <property type="nucleotide sequence ID" value="XM_003063884.1"/>
</dbReference>
<dbReference type="OrthoDB" id="3700at2759"/>
<organism evidence="8">
    <name type="scientific">Micromonas pusilla (strain CCMP1545)</name>
    <name type="common">Picoplanktonic green alga</name>
    <dbReference type="NCBI Taxonomy" id="564608"/>
    <lineage>
        <taxon>Eukaryota</taxon>
        <taxon>Viridiplantae</taxon>
        <taxon>Chlorophyta</taxon>
        <taxon>Mamiellophyceae</taxon>
        <taxon>Mamiellales</taxon>
        <taxon>Mamiellaceae</taxon>
        <taxon>Micromonas</taxon>
    </lineage>
</organism>
<dbReference type="Proteomes" id="UP000001876">
    <property type="component" value="Unassembled WGS sequence"/>
</dbReference>
<feature type="region of interest" description="Disordered" evidence="5">
    <location>
        <begin position="1"/>
        <end position="71"/>
    </location>
</feature>
<feature type="compositionally biased region" description="Low complexity" evidence="5">
    <location>
        <begin position="57"/>
        <end position="71"/>
    </location>
</feature>
<evidence type="ECO:0000256" key="2">
    <source>
        <dbReference type="ARBA" id="ARBA00022692"/>
    </source>
</evidence>
<evidence type="ECO:0000259" key="6">
    <source>
        <dbReference type="Pfam" id="PF24763"/>
    </source>
</evidence>
<feature type="region of interest" description="Disordered" evidence="5">
    <location>
        <begin position="263"/>
        <end position="286"/>
    </location>
</feature>
<dbReference type="KEGG" id="mpp:MICPUCDRAFT_53758"/>
<name>C1N7M6_MICPC</name>
<feature type="compositionally biased region" description="Low complexity" evidence="5">
    <location>
        <begin position="36"/>
        <end position="46"/>
    </location>
</feature>
<feature type="domain" description="CGL160/ATPI" evidence="6">
    <location>
        <begin position="306"/>
        <end position="413"/>
    </location>
</feature>
<evidence type="ECO:0000256" key="4">
    <source>
        <dbReference type="ARBA" id="ARBA00023136"/>
    </source>
</evidence>
<feature type="compositionally biased region" description="Basic and acidic residues" evidence="5">
    <location>
        <begin position="90"/>
        <end position="108"/>
    </location>
</feature>